<evidence type="ECO:0000256" key="9">
    <source>
        <dbReference type="ARBA" id="ARBA00023015"/>
    </source>
</evidence>
<evidence type="ECO:0000256" key="8">
    <source>
        <dbReference type="ARBA" id="ARBA00023012"/>
    </source>
</evidence>
<dbReference type="OrthoDB" id="9803970at2"/>
<dbReference type="PRINTS" id="PR01590">
    <property type="entry name" value="HTHFIS"/>
</dbReference>
<keyword evidence="8" id="KW-0902">Two-component regulatory system</keyword>
<dbReference type="FunFam" id="3.40.50.300:FF:000006">
    <property type="entry name" value="DNA-binding transcriptional regulator NtrC"/>
    <property type="match status" value="1"/>
</dbReference>
<dbReference type="Gene3D" id="1.10.10.60">
    <property type="entry name" value="Homeodomain-like"/>
    <property type="match status" value="1"/>
</dbReference>
<dbReference type="GO" id="GO:0006355">
    <property type="term" value="P:regulation of DNA-templated transcription"/>
    <property type="evidence" value="ECO:0007669"/>
    <property type="project" value="InterPro"/>
</dbReference>
<dbReference type="Pfam" id="PF00072">
    <property type="entry name" value="Response_reg"/>
    <property type="match status" value="1"/>
</dbReference>
<proteinExistence type="predicted"/>
<evidence type="ECO:0000256" key="15">
    <source>
        <dbReference type="ARBA" id="ARBA00031910"/>
    </source>
</evidence>
<evidence type="ECO:0000313" key="20">
    <source>
        <dbReference type="Proteomes" id="UP000240009"/>
    </source>
</evidence>
<dbReference type="InterPro" id="IPR002197">
    <property type="entry name" value="HTH_Fis"/>
</dbReference>
<dbReference type="PROSITE" id="PS00675">
    <property type="entry name" value="SIGMA54_INTERACT_1"/>
    <property type="match status" value="1"/>
</dbReference>
<evidence type="ECO:0000313" key="19">
    <source>
        <dbReference type="EMBL" id="PQO26411.1"/>
    </source>
</evidence>
<dbReference type="InterPro" id="IPR011006">
    <property type="entry name" value="CheY-like_superfamily"/>
</dbReference>
<keyword evidence="6" id="KW-0547">Nucleotide-binding</keyword>
<dbReference type="InterPro" id="IPR025662">
    <property type="entry name" value="Sigma_54_int_dom_ATP-bd_1"/>
</dbReference>
<comment type="subcellular location">
    <subcellularLocation>
        <location evidence="1">Cytoplasm</location>
    </subcellularLocation>
</comment>
<dbReference type="SUPFAM" id="SSF46689">
    <property type="entry name" value="Homeodomain-like"/>
    <property type="match status" value="1"/>
</dbReference>
<comment type="caution">
    <text evidence="19">The sequence shown here is derived from an EMBL/GenBank/DDBJ whole genome shotgun (WGS) entry which is preliminary data.</text>
</comment>
<gene>
    <name evidence="19" type="ORF">C5Y96_20485</name>
</gene>
<dbReference type="PANTHER" id="PTHR32071">
    <property type="entry name" value="TRANSCRIPTIONAL REGULATORY PROTEIN"/>
    <property type="match status" value="1"/>
</dbReference>
<dbReference type="SMART" id="SM00448">
    <property type="entry name" value="REC"/>
    <property type="match status" value="1"/>
</dbReference>
<evidence type="ECO:0000256" key="12">
    <source>
        <dbReference type="ARBA" id="ARBA00023163"/>
    </source>
</evidence>
<organism evidence="19 20">
    <name type="scientific">Blastopirellula marina</name>
    <dbReference type="NCBI Taxonomy" id="124"/>
    <lineage>
        <taxon>Bacteria</taxon>
        <taxon>Pseudomonadati</taxon>
        <taxon>Planctomycetota</taxon>
        <taxon>Planctomycetia</taxon>
        <taxon>Pirellulales</taxon>
        <taxon>Pirellulaceae</taxon>
        <taxon>Blastopirellula</taxon>
    </lineage>
</organism>
<dbReference type="InterPro" id="IPR027417">
    <property type="entry name" value="P-loop_NTPase"/>
</dbReference>
<dbReference type="InterPro" id="IPR003593">
    <property type="entry name" value="AAA+_ATPase"/>
</dbReference>
<name>A0A2S8F2M1_9BACT</name>
<dbReference type="GO" id="GO:0043565">
    <property type="term" value="F:sequence-specific DNA binding"/>
    <property type="evidence" value="ECO:0007669"/>
    <property type="project" value="InterPro"/>
</dbReference>
<dbReference type="RefSeq" id="WP_105357225.1">
    <property type="nucleotide sequence ID" value="NZ_PUIA01000068.1"/>
</dbReference>
<dbReference type="SMART" id="SM00382">
    <property type="entry name" value="AAA"/>
    <property type="match status" value="1"/>
</dbReference>
<evidence type="ECO:0000259" key="17">
    <source>
        <dbReference type="PROSITE" id="PS50045"/>
    </source>
</evidence>
<dbReference type="InterPro" id="IPR025944">
    <property type="entry name" value="Sigma_54_int_dom_CS"/>
</dbReference>
<evidence type="ECO:0000256" key="3">
    <source>
        <dbReference type="ARBA" id="ARBA00022490"/>
    </source>
</evidence>
<dbReference type="GO" id="GO:0000160">
    <property type="term" value="P:phosphorelay signal transduction system"/>
    <property type="evidence" value="ECO:0007669"/>
    <property type="project" value="UniProtKB-KW"/>
</dbReference>
<dbReference type="InterPro" id="IPR009057">
    <property type="entry name" value="Homeodomain-like_sf"/>
</dbReference>
<evidence type="ECO:0000256" key="10">
    <source>
        <dbReference type="ARBA" id="ARBA00023125"/>
    </source>
</evidence>
<reference evidence="19 20" key="1">
    <citation type="submission" date="2018-02" db="EMBL/GenBank/DDBJ databases">
        <title>Comparative genomes isolates from brazilian mangrove.</title>
        <authorList>
            <person name="Araujo J.E."/>
            <person name="Taketani R.G."/>
            <person name="Silva M.C.P."/>
            <person name="Loureco M.V."/>
            <person name="Andreote F.D."/>
        </authorList>
    </citation>
    <scope>NUCLEOTIDE SEQUENCE [LARGE SCALE GENOMIC DNA]</scope>
    <source>
        <strain evidence="19 20">HEX-2 MGV</strain>
    </source>
</reference>
<dbReference type="CDD" id="cd00156">
    <property type="entry name" value="REC"/>
    <property type="match status" value="1"/>
</dbReference>
<keyword evidence="4" id="KW-0678">Repressor</keyword>
<evidence type="ECO:0000256" key="7">
    <source>
        <dbReference type="ARBA" id="ARBA00022840"/>
    </source>
</evidence>
<evidence type="ECO:0000256" key="13">
    <source>
        <dbReference type="ARBA" id="ARBA00023231"/>
    </source>
</evidence>
<accession>A0A2S8F2M1</accession>
<dbReference type="GO" id="GO:0005737">
    <property type="term" value="C:cytoplasm"/>
    <property type="evidence" value="ECO:0007669"/>
    <property type="project" value="UniProtKB-SubCell"/>
</dbReference>
<dbReference type="Gene3D" id="3.40.50.2300">
    <property type="match status" value="1"/>
</dbReference>
<dbReference type="InterPro" id="IPR058031">
    <property type="entry name" value="AAA_lid_NorR"/>
</dbReference>
<dbReference type="Pfam" id="PF25601">
    <property type="entry name" value="AAA_lid_14"/>
    <property type="match status" value="1"/>
</dbReference>
<evidence type="ECO:0000256" key="4">
    <source>
        <dbReference type="ARBA" id="ARBA00022491"/>
    </source>
</evidence>
<dbReference type="EMBL" id="PUIA01000068">
    <property type="protein sequence ID" value="PQO26411.1"/>
    <property type="molecule type" value="Genomic_DNA"/>
</dbReference>
<keyword evidence="10" id="KW-0238">DNA-binding</keyword>
<evidence type="ECO:0000256" key="2">
    <source>
        <dbReference type="ARBA" id="ARBA00019059"/>
    </source>
</evidence>
<keyword evidence="5 16" id="KW-0597">Phosphoprotein</keyword>
<dbReference type="Pfam" id="PF02954">
    <property type="entry name" value="HTH_8"/>
    <property type="match status" value="1"/>
</dbReference>
<dbReference type="PROSITE" id="PS50110">
    <property type="entry name" value="RESPONSE_REGULATORY"/>
    <property type="match status" value="1"/>
</dbReference>
<dbReference type="Pfam" id="PF00158">
    <property type="entry name" value="Sigma54_activat"/>
    <property type="match status" value="1"/>
</dbReference>
<dbReference type="InterPro" id="IPR001789">
    <property type="entry name" value="Sig_transdc_resp-reg_receiver"/>
</dbReference>
<evidence type="ECO:0000256" key="1">
    <source>
        <dbReference type="ARBA" id="ARBA00004496"/>
    </source>
</evidence>
<keyword evidence="11" id="KW-0010">Activator</keyword>
<keyword evidence="13" id="KW-0535">Nitrogen fixation</keyword>
<evidence type="ECO:0000256" key="16">
    <source>
        <dbReference type="PROSITE-ProRule" id="PRU00169"/>
    </source>
</evidence>
<dbReference type="Proteomes" id="UP000240009">
    <property type="component" value="Unassembled WGS sequence"/>
</dbReference>
<feature type="domain" description="Response regulatory" evidence="18">
    <location>
        <begin position="3"/>
        <end position="117"/>
    </location>
</feature>
<evidence type="ECO:0000259" key="18">
    <source>
        <dbReference type="PROSITE" id="PS50110"/>
    </source>
</evidence>
<keyword evidence="3" id="KW-0963">Cytoplasm</keyword>
<dbReference type="PANTHER" id="PTHR32071:SF95">
    <property type="entry name" value="DNA-BINDING TRANSCRIPTIONAL REGULATOR NTRC"/>
    <property type="match status" value="1"/>
</dbReference>
<evidence type="ECO:0000256" key="14">
    <source>
        <dbReference type="ARBA" id="ARBA00029881"/>
    </source>
</evidence>
<evidence type="ECO:0000256" key="6">
    <source>
        <dbReference type="ARBA" id="ARBA00022741"/>
    </source>
</evidence>
<dbReference type="Gene3D" id="1.10.8.60">
    <property type="match status" value="1"/>
</dbReference>
<keyword evidence="9" id="KW-0805">Transcription regulation</keyword>
<feature type="modified residue" description="4-aspartylphosphate" evidence="16">
    <location>
        <position position="52"/>
    </location>
</feature>
<dbReference type="GO" id="GO:0005524">
    <property type="term" value="F:ATP binding"/>
    <property type="evidence" value="ECO:0007669"/>
    <property type="project" value="UniProtKB-KW"/>
</dbReference>
<dbReference type="Gene3D" id="3.40.50.300">
    <property type="entry name" value="P-loop containing nucleotide triphosphate hydrolases"/>
    <property type="match status" value="1"/>
</dbReference>
<dbReference type="SUPFAM" id="SSF52540">
    <property type="entry name" value="P-loop containing nucleoside triphosphate hydrolases"/>
    <property type="match status" value="1"/>
</dbReference>
<dbReference type="CDD" id="cd00009">
    <property type="entry name" value="AAA"/>
    <property type="match status" value="1"/>
</dbReference>
<dbReference type="InterPro" id="IPR002078">
    <property type="entry name" value="Sigma_54_int"/>
</dbReference>
<dbReference type="SUPFAM" id="SSF52172">
    <property type="entry name" value="CheY-like"/>
    <property type="match status" value="1"/>
</dbReference>
<evidence type="ECO:0000256" key="11">
    <source>
        <dbReference type="ARBA" id="ARBA00023159"/>
    </source>
</evidence>
<protein>
    <recommendedName>
        <fullName evidence="2">DNA-binding transcriptional regulator NtrC</fullName>
    </recommendedName>
    <alternativeName>
        <fullName evidence="14">Nitrogen regulation protein NR(I)</fullName>
    </alternativeName>
    <alternativeName>
        <fullName evidence="15">Nitrogen regulator I</fullName>
    </alternativeName>
</protein>
<keyword evidence="7" id="KW-0067">ATP-binding</keyword>
<evidence type="ECO:0000256" key="5">
    <source>
        <dbReference type="ARBA" id="ARBA00022553"/>
    </source>
</evidence>
<feature type="domain" description="Sigma-54 factor interaction" evidence="17">
    <location>
        <begin position="142"/>
        <end position="371"/>
    </location>
</feature>
<keyword evidence="12" id="KW-0804">Transcription</keyword>
<dbReference type="PROSITE" id="PS00688">
    <property type="entry name" value="SIGMA54_INTERACT_3"/>
    <property type="match status" value="1"/>
</dbReference>
<sequence>MPKLLVIDDDRSVHRLVEKTFEGMDVSVLSCSTADDGLGIIRNESPDALLLDIMLHEANGLEIATQIRHLDPKLPIIFITAMNDSDTAIQAMSRGAYDYLLKPLNKQDIQDLVERAFETRRLMQSPVHMQEAASTPEKGDLLVGRSQGMLDVYKKIGRVAPQDVAVLILGESGTGKELIARAIYHHSSRQSECFMAINCAALSDTLLESELFGHEKGAFTGADRRHIGKFEQCNGGTIFLDEIGDMSPSTQSKVLRLLQEQKFERVGGTETIETDVRIISATNRDLEQMIEDGEFRLDLYHRLNTFQINLPPLRERGDDVRLLLEHFLSRFNKSLNKQVSGISDDAVDLLLEYSWPGNIRELQAVLRKAMLMAMGPVLVPEFFPSELHENGSAQTPIPAEDNATEAGADFNKFLRTLESSDSTEMYAEALEWMERQLLTRVLTVTEGNQSKAAERLGITRGSLRNKIRSLNISIDHVINSDD</sequence>
<dbReference type="PROSITE" id="PS50045">
    <property type="entry name" value="SIGMA54_INTERACT_4"/>
    <property type="match status" value="1"/>
</dbReference>
<dbReference type="AlphaFoldDB" id="A0A2S8F2M1"/>